<comment type="similarity">
    <text evidence="3">Belongs to the HAD-like hydrolase superfamily. CbbY/CbbZ/Gph/YieH family.</text>
</comment>
<keyword evidence="5" id="KW-0378">Hydrolase</keyword>
<dbReference type="AlphaFoldDB" id="A0A963YRL6"/>
<evidence type="ECO:0000256" key="2">
    <source>
        <dbReference type="ARBA" id="ARBA00004818"/>
    </source>
</evidence>
<dbReference type="SUPFAM" id="SSF56784">
    <property type="entry name" value="HAD-like"/>
    <property type="match status" value="1"/>
</dbReference>
<comment type="catalytic activity">
    <reaction evidence="1">
        <text>2-phosphoglycolate + H2O = glycolate + phosphate</text>
        <dbReference type="Rhea" id="RHEA:14369"/>
        <dbReference type="ChEBI" id="CHEBI:15377"/>
        <dbReference type="ChEBI" id="CHEBI:29805"/>
        <dbReference type="ChEBI" id="CHEBI:43474"/>
        <dbReference type="ChEBI" id="CHEBI:58033"/>
        <dbReference type="EC" id="3.1.3.18"/>
    </reaction>
</comment>
<evidence type="ECO:0000256" key="4">
    <source>
        <dbReference type="ARBA" id="ARBA00013078"/>
    </source>
</evidence>
<dbReference type="Pfam" id="PF00702">
    <property type="entry name" value="Hydrolase"/>
    <property type="match status" value="1"/>
</dbReference>
<reference evidence="5" key="1">
    <citation type="journal article" date="2021" name="Microorganisms">
        <title>Acidisoma silvae sp. nov. and Acidisomacellulosilytica sp. nov., Two Acidophilic Bacteria Isolated from Decaying Wood, Hydrolyzing Cellulose and Producing Poly-3-hydroxybutyrate.</title>
        <authorList>
            <person name="Mieszkin S."/>
            <person name="Pouder E."/>
            <person name="Uroz S."/>
            <person name="Simon-Colin C."/>
            <person name="Alain K."/>
        </authorList>
    </citation>
    <scope>NUCLEOTIDE SEQUENCE</scope>
    <source>
        <strain evidence="5">HW T2.11</strain>
    </source>
</reference>
<dbReference type="RefSeq" id="WP_227321510.1">
    <property type="nucleotide sequence ID" value="NZ_JAESVB010000004.1"/>
</dbReference>
<sequence>MKTLVIFDVDGTLIDSGHLHHDLITRILAEDGLDVTFQPWSAYPHYTDLGVLNELFHHYHKRGISTDELARYDELYEAALREHLADNALPEIAGAAALLAGLAEQDDVHVAFATGSLRRMAQLKLSRLGLTPDDLALATGGEHLTREGIVRAAAALAMGQNAAPYRAVILGDGLWDQRTAAGLGIPFVALQTGLHAFDDKTALTLRDFSTLTAGHLLSLAAPVDLTETTS</sequence>
<accession>A0A963YRL6</accession>
<dbReference type="Gene3D" id="3.40.50.1000">
    <property type="entry name" value="HAD superfamily/HAD-like"/>
    <property type="match status" value="1"/>
</dbReference>
<evidence type="ECO:0000256" key="1">
    <source>
        <dbReference type="ARBA" id="ARBA00000830"/>
    </source>
</evidence>
<evidence type="ECO:0000313" key="6">
    <source>
        <dbReference type="Proteomes" id="UP000708298"/>
    </source>
</evidence>
<evidence type="ECO:0000256" key="3">
    <source>
        <dbReference type="ARBA" id="ARBA00006171"/>
    </source>
</evidence>
<evidence type="ECO:0000313" key="5">
    <source>
        <dbReference type="EMBL" id="MCB8875863.1"/>
    </source>
</evidence>
<dbReference type="Gene3D" id="1.10.150.240">
    <property type="entry name" value="Putative phosphatase, domain 2"/>
    <property type="match status" value="1"/>
</dbReference>
<protein>
    <recommendedName>
        <fullName evidence="4">phosphoglycolate phosphatase</fullName>
        <ecNumber evidence="4">3.1.3.18</ecNumber>
    </recommendedName>
</protein>
<dbReference type="Proteomes" id="UP000708298">
    <property type="component" value="Unassembled WGS sequence"/>
</dbReference>
<keyword evidence="6" id="KW-1185">Reference proteome</keyword>
<reference evidence="5" key="2">
    <citation type="submission" date="2021-01" db="EMBL/GenBank/DDBJ databases">
        <authorList>
            <person name="Mieszkin S."/>
            <person name="Pouder E."/>
            <person name="Alain K."/>
        </authorList>
    </citation>
    <scope>NUCLEOTIDE SEQUENCE</scope>
    <source>
        <strain evidence="5">HW T2.11</strain>
    </source>
</reference>
<dbReference type="InterPro" id="IPR023214">
    <property type="entry name" value="HAD_sf"/>
</dbReference>
<organism evidence="5 6">
    <name type="scientific">Acidisoma silvae</name>
    <dbReference type="NCBI Taxonomy" id="2802396"/>
    <lineage>
        <taxon>Bacteria</taxon>
        <taxon>Pseudomonadati</taxon>
        <taxon>Pseudomonadota</taxon>
        <taxon>Alphaproteobacteria</taxon>
        <taxon>Acetobacterales</taxon>
        <taxon>Acidocellaceae</taxon>
        <taxon>Acidisoma</taxon>
    </lineage>
</organism>
<dbReference type="EC" id="3.1.3.18" evidence="4"/>
<gene>
    <name evidence="5" type="ORF">ASILVAE211_11785</name>
</gene>
<dbReference type="EMBL" id="JAESVB010000004">
    <property type="protein sequence ID" value="MCB8875863.1"/>
    <property type="molecule type" value="Genomic_DNA"/>
</dbReference>
<dbReference type="PANTHER" id="PTHR43434">
    <property type="entry name" value="PHOSPHOGLYCOLATE PHOSPHATASE"/>
    <property type="match status" value="1"/>
</dbReference>
<name>A0A963YRL6_9PROT</name>
<proteinExistence type="inferred from homology"/>
<dbReference type="InterPro" id="IPR023198">
    <property type="entry name" value="PGP-like_dom2"/>
</dbReference>
<dbReference type="PANTHER" id="PTHR43434:SF1">
    <property type="entry name" value="PHOSPHOGLYCOLATE PHOSPHATASE"/>
    <property type="match status" value="1"/>
</dbReference>
<dbReference type="GO" id="GO:0008967">
    <property type="term" value="F:phosphoglycolate phosphatase activity"/>
    <property type="evidence" value="ECO:0007669"/>
    <property type="project" value="UniProtKB-EC"/>
</dbReference>
<comment type="pathway">
    <text evidence="2">Organic acid metabolism; glycolate biosynthesis; glycolate from 2-phosphoglycolate: step 1/1.</text>
</comment>
<dbReference type="InterPro" id="IPR050155">
    <property type="entry name" value="HAD-like_hydrolase_sf"/>
</dbReference>
<dbReference type="InterPro" id="IPR036412">
    <property type="entry name" value="HAD-like_sf"/>
</dbReference>
<dbReference type="GO" id="GO:0006281">
    <property type="term" value="P:DNA repair"/>
    <property type="evidence" value="ECO:0007669"/>
    <property type="project" value="TreeGrafter"/>
</dbReference>
<comment type="caution">
    <text evidence="5">The sequence shown here is derived from an EMBL/GenBank/DDBJ whole genome shotgun (WGS) entry which is preliminary data.</text>
</comment>